<keyword evidence="3" id="KW-1185">Reference proteome</keyword>
<sequence length="152" mass="15799">MVPDGPCSFHLATASPNLASLCRPPASVSPLPPSPGSAAGSGTGPGLSSHFITAYTKTSFFWWAACGAALCSTLYCASSIFDLGLLEQSPLPLHPSSFFTPLPTNIATVAQPSRSRSGDSNALYQSPASTADLTKPTSKPRRESEAAEPWLM</sequence>
<dbReference type="AlphaFoldDB" id="A0A428RJY2"/>
<dbReference type="EMBL" id="NKCL01000232">
    <property type="protein sequence ID" value="RSL77837.1"/>
    <property type="molecule type" value="Genomic_DNA"/>
</dbReference>
<evidence type="ECO:0000313" key="3">
    <source>
        <dbReference type="Proteomes" id="UP000287972"/>
    </source>
</evidence>
<feature type="region of interest" description="Disordered" evidence="1">
    <location>
        <begin position="110"/>
        <end position="152"/>
    </location>
</feature>
<comment type="caution">
    <text evidence="2">The sequence shown here is derived from an EMBL/GenBank/DDBJ whole genome shotgun (WGS) entry which is preliminary data.</text>
</comment>
<organism evidence="2 3">
    <name type="scientific">Fusarium floridanum</name>
    <dbReference type="NCBI Taxonomy" id="1325733"/>
    <lineage>
        <taxon>Eukaryota</taxon>
        <taxon>Fungi</taxon>
        <taxon>Dikarya</taxon>
        <taxon>Ascomycota</taxon>
        <taxon>Pezizomycotina</taxon>
        <taxon>Sordariomycetes</taxon>
        <taxon>Hypocreomycetidae</taxon>
        <taxon>Hypocreales</taxon>
        <taxon>Nectriaceae</taxon>
        <taxon>Fusarium</taxon>
        <taxon>Fusarium solani species complex</taxon>
    </lineage>
</organism>
<proteinExistence type="predicted"/>
<feature type="compositionally biased region" description="Polar residues" evidence="1">
    <location>
        <begin position="110"/>
        <end position="137"/>
    </location>
</feature>
<gene>
    <name evidence="2" type="ORF">CEP51_008724</name>
</gene>
<reference evidence="2 3" key="1">
    <citation type="submission" date="2017-06" db="EMBL/GenBank/DDBJ databases">
        <title>Comparative genomic analysis of Ambrosia Fusariam Clade fungi.</title>
        <authorList>
            <person name="Stajich J.E."/>
            <person name="Carrillo J."/>
            <person name="Kijimoto T."/>
            <person name="Eskalen A."/>
            <person name="O'Donnell K."/>
            <person name="Kasson M."/>
        </authorList>
    </citation>
    <scope>NUCLEOTIDE SEQUENCE [LARGE SCALE GENOMIC DNA]</scope>
    <source>
        <strain evidence="2 3">NRRL62606</strain>
    </source>
</reference>
<name>A0A428RJY2_9HYPO</name>
<evidence type="ECO:0000256" key="1">
    <source>
        <dbReference type="SAM" id="MobiDB-lite"/>
    </source>
</evidence>
<accession>A0A428RJY2</accession>
<protein>
    <submittedName>
        <fullName evidence="2">Uncharacterized protein</fullName>
    </submittedName>
</protein>
<evidence type="ECO:0000313" key="2">
    <source>
        <dbReference type="EMBL" id="RSL77837.1"/>
    </source>
</evidence>
<dbReference type="Proteomes" id="UP000287972">
    <property type="component" value="Unassembled WGS sequence"/>
</dbReference>